<dbReference type="EMBL" id="SMAN01000013">
    <property type="protein sequence ID" value="TCT20478.1"/>
    <property type="molecule type" value="Genomic_DNA"/>
</dbReference>
<dbReference type="Gene3D" id="2.60.120.10">
    <property type="entry name" value="Jelly Rolls"/>
    <property type="match status" value="1"/>
</dbReference>
<evidence type="ECO:0000313" key="3">
    <source>
        <dbReference type="EMBL" id="TCT20478.1"/>
    </source>
</evidence>
<dbReference type="PANTHER" id="PTHR35848">
    <property type="entry name" value="OXALATE-BINDING PROTEIN"/>
    <property type="match status" value="1"/>
</dbReference>
<evidence type="ECO:0000259" key="2">
    <source>
        <dbReference type="Pfam" id="PF07883"/>
    </source>
</evidence>
<proteinExistence type="predicted"/>
<gene>
    <name evidence="3" type="ORF">EDD68_11341</name>
</gene>
<name>A0A4R3MVC3_9BACI</name>
<dbReference type="InterPro" id="IPR011051">
    <property type="entry name" value="RmlC_Cupin_sf"/>
</dbReference>
<dbReference type="SUPFAM" id="SSF51182">
    <property type="entry name" value="RmlC-like cupins"/>
    <property type="match status" value="1"/>
</dbReference>
<dbReference type="AlphaFoldDB" id="A0A4R3MVC3"/>
<sequence>MQVQSIHTIGPDQNSPVSLITLFQNQFEHTIVKFGFVTIPPGQRVPLSGMSTHQEHEYSLVIKGSLITESGGKEYRISKGQATYIPAGESHYAFNDGEQDCEIVWVLVS</sequence>
<organism evidence="3 4">
    <name type="scientific">Melghiribacillus thermohalophilus</name>
    <dbReference type="NCBI Taxonomy" id="1324956"/>
    <lineage>
        <taxon>Bacteria</taxon>
        <taxon>Bacillati</taxon>
        <taxon>Bacillota</taxon>
        <taxon>Bacilli</taxon>
        <taxon>Bacillales</taxon>
        <taxon>Bacillaceae</taxon>
        <taxon>Melghiribacillus</taxon>
    </lineage>
</organism>
<dbReference type="PANTHER" id="PTHR35848:SF6">
    <property type="entry name" value="CUPIN TYPE-2 DOMAIN-CONTAINING PROTEIN"/>
    <property type="match status" value="1"/>
</dbReference>
<keyword evidence="1" id="KW-0479">Metal-binding</keyword>
<dbReference type="InterPro" id="IPR013096">
    <property type="entry name" value="Cupin_2"/>
</dbReference>
<dbReference type="InterPro" id="IPR051610">
    <property type="entry name" value="GPI/OXD"/>
</dbReference>
<dbReference type="Pfam" id="PF07883">
    <property type="entry name" value="Cupin_2"/>
    <property type="match status" value="1"/>
</dbReference>
<evidence type="ECO:0000313" key="4">
    <source>
        <dbReference type="Proteomes" id="UP000294650"/>
    </source>
</evidence>
<reference evidence="3 4" key="1">
    <citation type="submission" date="2019-03" db="EMBL/GenBank/DDBJ databases">
        <title>Genomic Encyclopedia of Type Strains, Phase IV (KMG-IV): sequencing the most valuable type-strain genomes for metagenomic binning, comparative biology and taxonomic classification.</title>
        <authorList>
            <person name="Goeker M."/>
        </authorList>
    </citation>
    <scope>NUCLEOTIDE SEQUENCE [LARGE SCALE GENOMIC DNA]</scope>
    <source>
        <strain evidence="3 4">DSM 25894</strain>
    </source>
</reference>
<dbReference type="OrthoDB" id="25744at2"/>
<protein>
    <submittedName>
        <fullName evidence="3">Cupin domain</fullName>
    </submittedName>
</protein>
<dbReference type="Proteomes" id="UP000294650">
    <property type="component" value="Unassembled WGS sequence"/>
</dbReference>
<dbReference type="GO" id="GO:0046872">
    <property type="term" value="F:metal ion binding"/>
    <property type="evidence" value="ECO:0007669"/>
    <property type="project" value="UniProtKB-KW"/>
</dbReference>
<dbReference type="InterPro" id="IPR014710">
    <property type="entry name" value="RmlC-like_jellyroll"/>
</dbReference>
<accession>A0A4R3MVC3</accession>
<keyword evidence="4" id="KW-1185">Reference proteome</keyword>
<dbReference type="RefSeq" id="WP_132372061.1">
    <property type="nucleotide sequence ID" value="NZ_SMAN01000013.1"/>
</dbReference>
<feature type="domain" description="Cupin type-2" evidence="2">
    <location>
        <begin position="36"/>
        <end position="106"/>
    </location>
</feature>
<evidence type="ECO:0000256" key="1">
    <source>
        <dbReference type="ARBA" id="ARBA00022723"/>
    </source>
</evidence>
<comment type="caution">
    <text evidence="3">The sequence shown here is derived from an EMBL/GenBank/DDBJ whole genome shotgun (WGS) entry which is preliminary data.</text>
</comment>